<dbReference type="AlphaFoldDB" id="A0A3S2VMJ0"/>
<sequence length="68" mass="7935">MFQSSNGIGWPEKIEIKQWDVIGGKIRRKTPGEIRDQARRFGRFASIRSDLENGELPSQRRYLTEEAK</sequence>
<accession>A0A3S2VMJ0</accession>
<keyword evidence="2" id="KW-1185">Reference proteome</keyword>
<gene>
    <name evidence="1" type="ORF">EOI86_23070</name>
</gene>
<protein>
    <submittedName>
        <fullName evidence="1">Uncharacterized protein</fullName>
    </submittedName>
</protein>
<dbReference type="RefSeq" id="WP_127768036.1">
    <property type="nucleotide sequence ID" value="NZ_SADE01000004.1"/>
</dbReference>
<proteinExistence type="predicted"/>
<organism evidence="1 2">
    <name type="scientific">Hwanghaeella grinnelliae</name>
    <dbReference type="NCBI Taxonomy" id="2500179"/>
    <lineage>
        <taxon>Bacteria</taxon>
        <taxon>Pseudomonadati</taxon>
        <taxon>Pseudomonadota</taxon>
        <taxon>Alphaproteobacteria</taxon>
        <taxon>Rhodospirillales</taxon>
        <taxon>Rhodospirillaceae</taxon>
        <taxon>Hwanghaeella</taxon>
    </lineage>
</organism>
<name>A0A3S2VMJ0_9PROT</name>
<dbReference type="EMBL" id="SADE01000004">
    <property type="protein sequence ID" value="RVU34006.1"/>
    <property type="molecule type" value="Genomic_DNA"/>
</dbReference>
<comment type="caution">
    <text evidence="1">The sequence shown here is derived from an EMBL/GenBank/DDBJ whole genome shotgun (WGS) entry which is preliminary data.</text>
</comment>
<dbReference type="Proteomes" id="UP000287447">
    <property type="component" value="Unassembled WGS sequence"/>
</dbReference>
<evidence type="ECO:0000313" key="2">
    <source>
        <dbReference type="Proteomes" id="UP000287447"/>
    </source>
</evidence>
<reference evidence="2" key="1">
    <citation type="submission" date="2019-01" db="EMBL/GenBank/DDBJ databases">
        <title>Gri0909 isolated from a small marine red alga.</title>
        <authorList>
            <person name="Kim J."/>
            <person name="Jeong S.E."/>
            <person name="Jeon C.O."/>
        </authorList>
    </citation>
    <scope>NUCLEOTIDE SEQUENCE [LARGE SCALE GENOMIC DNA]</scope>
    <source>
        <strain evidence="2">Gri0909</strain>
    </source>
</reference>
<evidence type="ECO:0000313" key="1">
    <source>
        <dbReference type="EMBL" id="RVU34006.1"/>
    </source>
</evidence>